<dbReference type="Pfam" id="PF07669">
    <property type="entry name" value="Eco57I"/>
    <property type="match status" value="1"/>
</dbReference>
<dbReference type="EMBL" id="RKMG01000040">
    <property type="protein sequence ID" value="RPA56372.1"/>
    <property type="molecule type" value="Genomic_DNA"/>
</dbReference>
<evidence type="ECO:0000313" key="3">
    <source>
        <dbReference type="Proteomes" id="UP000273977"/>
    </source>
</evidence>
<dbReference type="GO" id="GO:0004519">
    <property type="term" value="F:endonuclease activity"/>
    <property type="evidence" value="ECO:0007669"/>
    <property type="project" value="UniProtKB-KW"/>
</dbReference>
<keyword evidence="3" id="KW-1185">Reference proteome</keyword>
<evidence type="ECO:0000313" key="2">
    <source>
        <dbReference type="EMBL" id="RPA56372.1"/>
    </source>
</evidence>
<dbReference type="RefSeq" id="WP_123781252.1">
    <property type="nucleotide sequence ID" value="NZ_RKMG01000040.1"/>
</dbReference>
<comment type="caution">
    <text evidence="2">The sequence shown here is derived from an EMBL/GenBank/DDBJ whole genome shotgun (WGS) entry which is preliminary data.</text>
</comment>
<keyword evidence="2" id="KW-0378">Hydrolase</keyword>
<dbReference type="InterPro" id="IPR002052">
    <property type="entry name" value="DNA_methylase_N6_adenine_CS"/>
</dbReference>
<gene>
    <name evidence="2" type="ORF">EF384_08905</name>
</gene>
<dbReference type="SUPFAM" id="SSF53335">
    <property type="entry name" value="S-adenosyl-L-methionine-dependent methyltransferases"/>
    <property type="match status" value="1"/>
</dbReference>
<dbReference type="OrthoDB" id="9813673at2"/>
<keyword evidence="2" id="KW-0255">Endonuclease</keyword>
<dbReference type="GO" id="GO:0003676">
    <property type="term" value="F:nucleic acid binding"/>
    <property type="evidence" value="ECO:0007669"/>
    <property type="project" value="InterPro"/>
</dbReference>
<dbReference type="InterPro" id="IPR029063">
    <property type="entry name" value="SAM-dependent_MTases_sf"/>
</dbReference>
<dbReference type="PROSITE" id="PS00092">
    <property type="entry name" value="N6_MTASE"/>
    <property type="match status" value="1"/>
</dbReference>
<dbReference type="Proteomes" id="UP000273977">
    <property type="component" value="Unassembled WGS sequence"/>
</dbReference>
<dbReference type="InterPro" id="IPR011639">
    <property type="entry name" value="MethylTrfase_TaqI-like_dom"/>
</dbReference>
<reference evidence="2 3" key="1">
    <citation type="submission" date="2018-11" db="EMBL/GenBank/DDBJ databases">
        <title>Aerococcus sp. SJQ22, whole genome shotgun sequence.</title>
        <authorList>
            <person name="Sun L."/>
            <person name="Gao X."/>
            <person name="Chen W."/>
            <person name="Huang K."/>
        </authorList>
    </citation>
    <scope>NUCLEOTIDE SEQUENCE [LARGE SCALE GENOMIC DNA]</scope>
    <source>
        <strain evidence="2 3">SJQ22</strain>
    </source>
</reference>
<dbReference type="Gene3D" id="3.40.50.150">
    <property type="entry name" value="Vaccinia Virus protein VP39"/>
    <property type="match status" value="1"/>
</dbReference>
<dbReference type="GO" id="GO:0006304">
    <property type="term" value="P:DNA modification"/>
    <property type="evidence" value="ECO:0007669"/>
    <property type="project" value="InterPro"/>
</dbReference>
<name>A0A3N4G089_9LACT</name>
<proteinExistence type="predicted"/>
<organism evidence="2 3">
    <name type="scientific">Aerococcus agrisoli</name>
    <dbReference type="NCBI Taxonomy" id="2487350"/>
    <lineage>
        <taxon>Bacteria</taxon>
        <taxon>Bacillati</taxon>
        <taxon>Bacillota</taxon>
        <taxon>Bacilli</taxon>
        <taxon>Lactobacillales</taxon>
        <taxon>Aerococcaceae</taxon>
        <taxon>Aerococcus</taxon>
    </lineage>
</organism>
<dbReference type="GO" id="GO:0009007">
    <property type="term" value="F:site-specific DNA-methyltransferase (adenine-specific) activity"/>
    <property type="evidence" value="ECO:0007669"/>
    <property type="project" value="UniProtKB-EC"/>
</dbReference>
<evidence type="ECO:0000259" key="1">
    <source>
        <dbReference type="Pfam" id="PF07669"/>
    </source>
</evidence>
<feature type="domain" description="Type II methyltransferase M.TaqI-like" evidence="1">
    <location>
        <begin position="1"/>
        <end position="81"/>
    </location>
</feature>
<accession>A0A3N4G089</accession>
<protein>
    <submittedName>
        <fullName evidence="2">Restriction endonuclease</fullName>
    </submittedName>
</protein>
<keyword evidence="2" id="KW-0540">Nuclease</keyword>
<dbReference type="AlphaFoldDB" id="A0A3N4G089"/>
<sequence>MKFDVVVGNPPYQEDLKDTSDASIYNTFYDLSEKIAEQYILISPARFLFNAGKTPKSWNLKMLNDVHLKVVNYVQDSSTVFANTDIKGGIAIVYRDEKRHLGPIGTFTSFNELNQIVNKVTLSSSFESIVPIIYLQEKLNLSTLVSDFPLISNKIGSNGKEKRLTTSIFSNLPEIFSDSKLSKDDIEILGLIKNRRVHKFIKREYLEPHPNLYKWKVILPKSNGSGAIGEVLSTPVIGHPVIGHTQSFISIGKFNSENEANNALNYIKTKFCRTMLGVLKITQDNNPSTWSKVPLQDFTADSDIDWTKSISEIDQQLYKKYDLSDEEITFIEDKVKLMD</sequence>
<dbReference type="GO" id="GO:0032259">
    <property type="term" value="P:methylation"/>
    <property type="evidence" value="ECO:0007669"/>
    <property type="project" value="InterPro"/>
</dbReference>